<dbReference type="CDD" id="cd08702">
    <property type="entry name" value="Arna_FMT_C"/>
    <property type="match status" value="1"/>
</dbReference>
<keyword evidence="5 17" id="KW-0448">Lipopolysaccharide biosynthesis</keyword>
<dbReference type="InterPro" id="IPR002376">
    <property type="entry name" value="Formyl_transf_N"/>
</dbReference>
<evidence type="ECO:0000256" key="13">
    <source>
        <dbReference type="ARBA" id="ARBA00060576"/>
    </source>
</evidence>
<keyword evidence="9 17" id="KW-0046">Antibiotic resistance</keyword>
<name>A0A5B0WJB3_9GAMM</name>
<feature type="binding site" evidence="17">
    <location>
        <position position="393"/>
    </location>
    <ligand>
        <name>UDP-alpha-D-glucuronate</name>
        <dbReference type="ChEBI" id="CHEBI:58052"/>
    </ligand>
</feature>
<feature type="binding site" evidence="17">
    <location>
        <position position="347"/>
    </location>
    <ligand>
        <name>NAD(+)</name>
        <dbReference type="ChEBI" id="CHEBI:57540"/>
    </ligand>
</feature>
<feature type="binding site" evidence="17">
    <location>
        <position position="460"/>
    </location>
    <ligand>
        <name>UDP-alpha-D-glucuronate</name>
        <dbReference type="ChEBI" id="CHEBI:58052"/>
    </ligand>
</feature>
<dbReference type="CDD" id="cd05257">
    <property type="entry name" value="Arna_like_SDR_e"/>
    <property type="match status" value="1"/>
</dbReference>
<keyword evidence="7 17" id="KW-0520">NAD</keyword>
<dbReference type="InterPro" id="IPR021168">
    <property type="entry name" value="Bifun_polymyxin_resist_ArnA"/>
</dbReference>
<evidence type="ECO:0000259" key="19">
    <source>
        <dbReference type="Pfam" id="PF01370"/>
    </source>
</evidence>
<sequence>MKAIIFAYHDIGCVGINALVKAGFDIQAVFTHTDDPTENHFFSSVARLSADLELPVFAPENVNHPLWVERIRELKPDVIFSFYYRNMLSEDILSLASSGAFNLHGSLLPKYRGRAPINWAILNGETETGVTLHKMVLKPDAGDIIAQHKVAITETDTSLVLHGKIREAAEKLLDQVLPQIKAGTYTSTPQDQSQATYFGRRTAADGEIDWGKSATEINNLVRAVAEPYPGAFTFLGDRKITIWRASPLDEVHTKQPGTVLSVDPLVIACGKGALEIISGQSESSLYVRGTRLVAEMSIVTDIRVGPKATSQISHRKRVLILGVNGFIGNHLTERLLRDGNYDIYGMDIGSSAIERFIGNPHFHFIEGDVNIHTEWIEYHIKKCDVVLPLVAIATPIEYTRNPLRVFELDFEENLKIVRYCVKYNKRIIFPSTSEVYGMCDDKEFDEDDSRLIVGPINKQRWIYSVSKQLLDRVIWAYGEKEGLRFTLFRPFNWMGPRLDNLNSARIGSSRAITQLILNLVEGSSIKLVDGGEQKRCFTDINDGIEALFRIIENRDGLCDGQIINIGNPTNEASIRQLAEMLLNSFENHELRGYFPPFAGFKKIESGSYYGKGYQDVEHRKPSIKNAERLLGWKPTIDMKQTINETLDFFLRGEVEELGKK</sequence>
<dbReference type="GO" id="GO:0009245">
    <property type="term" value="P:lipid A biosynthetic process"/>
    <property type="evidence" value="ECO:0007669"/>
    <property type="project" value="UniProtKB-KW"/>
</dbReference>
<dbReference type="Gene3D" id="3.40.50.720">
    <property type="entry name" value="NAD(P)-binding Rossmann-like Domain"/>
    <property type="match status" value="1"/>
</dbReference>
<dbReference type="Pfam" id="PF01370">
    <property type="entry name" value="Epimerase"/>
    <property type="match status" value="1"/>
</dbReference>
<evidence type="ECO:0000256" key="2">
    <source>
        <dbReference type="ARBA" id="ARBA00022516"/>
    </source>
</evidence>
<dbReference type="NCBIfam" id="NF005414">
    <property type="entry name" value="PRK06988.1"/>
    <property type="match status" value="1"/>
</dbReference>
<dbReference type="Proteomes" id="UP000322184">
    <property type="component" value="Unassembled WGS sequence"/>
</dbReference>
<feature type="domain" description="Formyl transferase N-terminal" evidence="18">
    <location>
        <begin position="25"/>
        <end position="177"/>
    </location>
</feature>
<dbReference type="InterPro" id="IPR036291">
    <property type="entry name" value="NAD(P)-bd_dom_sf"/>
</dbReference>
<comment type="similarity">
    <text evidence="15 17">In the N-terminal section; belongs to the Fmt family. UDP-L-Ara4N formyltransferase subfamily.</text>
</comment>
<dbReference type="GO" id="GO:0009103">
    <property type="term" value="P:lipopolysaccharide biosynthetic process"/>
    <property type="evidence" value="ECO:0007669"/>
    <property type="project" value="UniProtKB-UniRule"/>
</dbReference>
<dbReference type="GO" id="GO:0046677">
    <property type="term" value="P:response to antibiotic"/>
    <property type="evidence" value="ECO:0007669"/>
    <property type="project" value="UniProtKB-KW"/>
</dbReference>
<evidence type="ECO:0000259" key="20">
    <source>
        <dbReference type="Pfam" id="PF02911"/>
    </source>
</evidence>
<feature type="binding site" evidence="17">
    <location>
        <position position="492"/>
    </location>
    <ligand>
        <name>UDP-alpha-D-glucuronate</name>
        <dbReference type="ChEBI" id="CHEBI:58052"/>
    </ligand>
</feature>
<organism evidence="21 22">
    <name type="scientific">Photorhabdus heterorhabditis</name>
    <dbReference type="NCBI Taxonomy" id="880156"/>
    <lineage>
        <taxon>Bacteria</taxon>
        <taxon>Pseudomonadati</taxon>
        <taxon>Pseudomonadota</taxon>
        <taxon>Gammaproteobacteria</taxon>
        <taxon>Enterobacterales</taxon>
        <taxon>Morganellaceae</taxon>
        <taxon>Photorhabdus</taxon>
    </lineage>
</organism>
<comment type="pathway">
    <text evidence="13 17">Nucleotide-sugar biosynthesis; UDP-4-deoxy-4-formamido-beta-L-arabinose biosynthesis; UDP-4-deoxy-4-formamido-beta-L-arabinose from UDP-alpha-D-glucuronate: step 1/3.</text>
</comment>
<evidence type="ECO:0000256" key="4">
    <source>
        <dbReference type="ARBA" id="ARBA00022679"/>
    </source>
</evidence>
<dbReference type="GO" id="GO:0016831">
    <property type="term" value="F:carboxy-lyase activity"/>
    <property type="evidence" value="ECO:0007669"/>
    <property type="project" value="InterPro"/>
</dbReference>
<comment type="pathway">
    <text evidence="1 17">Bacterial outer membrane biogenesis; lipopolysaccharide biosynthesis.</text>
</comment>
<evidence type="ECO:0000256" key="10">
    <source>
        <dbReference type="ARBA" id="ARBA00023268"/>
    </source>
</evidence>
<comment type="similarity">
    <text evidence="14 17">In the C-terminal section; belongs to the NAD(P)-dependent epimerase/dehydratase family. UDP-glucuronic acid decarboxylase subfamily.</text>
</comment>
<dbReference type="EC" id="1.1.1.305" evidence="17"/>
<evidence type="ECO:0000256" key="17">
    <source>
        <dbReference type="HAMAP-Rule" id="MF_01166"/>
    </source>
</evidence>
<feature type="region of interest" description="Formyltransferase ArnAFT" evidence="17">
    <location>
        <begin position="1"/>
        <end position="304"/>
    </location>
</feature>
<evidence type="ECO:0000256" key="5">
    <source>
        <dbReference type="ARBA" id="ARBA00022985"/>
    </source>
</evidence>
<dbReference type="Pfam" id="PF02911">
    <property type="entry name" value="Formyl_trans_C"/>
    <property type="match status" value="1"/>
</dbReference>
<evidence type="ECO:0000256" key="8">
    <source>
        <dbReference type="ARBA" id="ARBA00023098"/>
    </source>
</evidence>
<dbReference type="PANTHER" id="PTHR43245">
    <property type="entry name" value="BIFUNCTIONAL POLYMYXIN RESISTANCE PROTEIN ARNA"/>
    <property type="match status" value="1"/>
</dbReference>
<accession>A0A5B0WJB3</accession>
<feature type="region of interest" description="Dehydrogenase ArnADH" evidence="17">
    <location>
        <begin position="314"/>
        <end position="660"/>
    </location>
</feature>
<evidence type="ECO:0000256" key="9">
    <source>
        <dbReference type="ARBA" id="ARBA00023251"/>
    </source>
</evidence>
<evidence type="ECO:0000313" key="21">
    <source>
        <dbReference type="EMBL" id="KAA1186777.1"/>
    </source>
</evidence>
<dbReference type="EC" id="2.1.2.13" evidence="17"/>
<proteinExistence type="inferred from homology"/>
<feature type="binding site" evidence="17">
    <location>
        <begin position="432"/>
        <end position="433"/>
    </location>
    <ligand>
        <name>UDP-alpha-D-glucuronate</name>
        <dbReference type="ChEBI" id="CHEBI:58052"/>
    </ligand>
</feature>
<dbReference type="PANTHER" id="PTHR43245:SF13">
    <property type="entry name" value="UDP-D-APIOSE_UDP-D-XYLOSE SYNTHASE 2"/>
    <property type="match status" value="1"/>
</dbReference>
<feature type="active site" description="Proton donor; for decarboxylase activity" evidence="17">
    <location>
        <position position="619"/>
    </location>
</feature>
<evidence type="ECO:0000256" key="7">
    <source>
        <dbReference type="ARBA" id="ARBA00023027"/>
    </source>
</evidence>
<dbReference type="NCBIfam" id="NF008872">
    <property type="entry name" value="PRK11908.1"/>
    <property type="match status" value="1"/>
</dbReference>
<dbReference type="Pfam" id="PF00551">
    <property type="entry name" value="Formyl_trans_N"/>
    <property type="match status" value="1"/>
</dbReference>
<feature type="binding site" evidence="17">
    <location>
        <begin position="368"/>
        <end position="369"/>
    </location>
    <ligand>
        <name>NAD(+)</name>
        <dbReference type="ChEBI" id="CHEBI:57540"/>
    </ligand>
</feature>
<dbReference type="GO" id="GO:0099618">
    <property type="term" value="F:UDP-glucuronate dehydrogenase activity"/>
    <property type="evidence" value="ECO:0007669"/>
    <property type="project" value="UniProtKB-EC"/>
</dbReference>
<feature type="active site" description="Proton donor; for formyltransferase activity" evidence="17">
    <location>
        <position position="104"/>
    </location>
</feature>
<dbReference type="InterPro" id="IPR001509">
    <property type="entry name" value="Epimerase_deHydtase"/>
</dbReference>
<evidence type="ECO:0000313" key="22">
    <source>
        <dbReference type="Proteomes" id="UP000322184"/>
    </source>
</evidence>
<dbReference type="AlphaFoldDB" id="A0A5B0WJB3"/>
<dbReference type="NCBIfam" id="NF005998">
    <property type="entry name" value="PRK08125.1"/>
    <property type="match status" value="1"/>
</dbReference>
<feature type="site" description="Transition state stabilizer" evidence="17">
    <location>
        <position position="102"/>
    </location>
</feature>
<keyword evidence="2 17" id="KW-0444">Lipid biosynthesis</keyword>
<dbReference type="InterPro" id="IPR045869">
    <property type="entry name" value="Arna-like_SDR_e"/>
</dbReference>
<comment type="catalytic activity">
    <reaction evidence="17">
        <text>UDP-alpha-D-glucuronate + NAD(+) = UDP-beta-L-threo-pentopyranos-4-ulose + CO2 + NADH</text>
        <dbReference type="Rhea" id="RHEA:24702"/>
        <dbReference type="ChEBI" id="CHEBI:16526"/>
        <dbReference type="ChEBI" id="CHEBI:57540"/>
        <dbReference type="ChEBI" id="CHEBI:57945"/>
        <dbReference type="ChEBI" id="CHEBI:58052"/>
        <dbReference type="ChEBI" id="CHEBI:58710"/>
        <dbReference type="EC" id="1.1.1.305"/>
    </reaction>
</comment>
<dbReference type="EMBL" id="VTUW01000024">
    <property type="protein sequence ID" value="KAA1186777.1"/>
    <property type="molecule type" value="Genomic_DNA"/>
</dbReference>
<evidence type="ECO:0000256" key="16">
    <source>
        <dbReference type="ARBA" id="ARBA00063233"/>
    </source>
</evidence>
<dbReference type="HAMAP" id="MF_01166">
    <property type="entry name" value="ArnA"/>
    <property type="match status" value="1"/>
</dbReference>
<dbReference type="UniPathway" id="UPA00030"/>
<dbReference type="InterPro" id="IPR011034">
    <property type="entry name" value="Formyl_transferase-like_C_sf"/>
</dbReference>
<comment type="pathway">
    <text evidence="12 17">Nucleotide-sugar biosynthesis; UDP-4-deoxy-4-formamido-beta-L-arabinose biosynthesis; UDP-4-deoxy-4-formamido-beta-L-arabinose from UDP-alpha-D-glucuronate: step 3/3.</text>
</comment>
<dbReference type="SUPFAM" id="SSF50486">
    <property type="entry name" value="FMT C-terminal domain-like"/>
    <property type="match status" value="1"/>
</dbReference>
<dbReference type="InterPro" id="IPR050177">
    <property type="entry name" value="Lipid_A_modif_metabolic_enz"/>
</dbReference>
<keyword evidence="6 17" id="KW-0560">Oxidoreductase</keyword>
<keyword evidence="4 17" id="KW-0808">Transferase</keyword>
<dbReference type="SUPFAM" id="SSF51735">
    <property type="entry name" value="NAD(P)-binding Rossmann-fold domains"/>
    <property type="match status" value="1"/>
</dbReference>
<gene>
    <name evidence="17 21" type="primary">arnA</name>
    <name evidence="21" type="ORF">F0L16_13235</name>
</gene>
<keyword evidence="10 17" id="KW-0511">Multifunctional enzyme</keyword>
<reference evidence="21 22" key="1">
    <citation type="submission" date="2019-09" db="EMBL/GenBank/DDBJ databases">
        <title>Whole genome sequence of Photorhabdus heterorhabditis strain ETL (Enterobacteriales: Enterobacteriaceae) a bacterial symbiont of Heterorhabditis zealandica strain ETL (Rhabditida: Heterorhabditidae).</title>
        <authorList>
            <person name="Lulamba T.E."/>
            <person name="Serepa-Dlamini M.H."/>
        </authorList>
    </citation>
    <scope>NUCLEOTIDE SEQUENCE [LARGE SCALE GENOMIC DNA]</scope>
    <source>
        <strain evidence="21 22">ETL</strain>
    </source>
</reference>
<evidence type="ECO:0000256" key="12">
    <source>
        <dbReference type="ARBA" id="ARBA00060566"/>
    </source>
</evidence>
<feature type="binding site" evidence="17">
    <location>
        <begin position="136"/>
        <end position="140"/>
    </location>
    <ligand>
        <name>(6R)-10-formyltetrahydrofolate</name>
        <dbReference type="ChEBI" id="CHEBI:195366"/>
    </ligand>
</feature>
<comment type="subunit">
    <text evidence="16 17">Homohexamer, formed by a dimer of trimers.</text>
</comment>
<keyword evidence="8 17" id="KW-0443">Lipid metabolism</keyword>
<evidence type="ECO:0000259" key="18">
    <source>
        <dbReference type="Pfam" id="PF00551"/>
    </source>
</evidence>
<evidence type="ECO:0000256" key="14">
    <source>
        <dbReference type="ARBA" id="ARBA00060910"/>
    </source>
</evidence>
<evidence type="ECO:0000256" key="3">
    <source>
        <dbReference type="ARBA" id="ARBA00022556"/>
    </source>
</evidence>
<dbReference type="InterPro" id="IPR005793">
    <property type="entry name" value="Formyl_trans_C"/>
</dbReference>
<comment type="caution">
    <text evidence="21">The sequence shown here is derived from an EMBL/GenBank/DDBJ whole genome shotgun (WGS) entry which is preliminary data.</text>
</comment>
<evidence type="ECO:0000256" key="6">
    <source>
        <dbReference type="ARBA" id="ARBA00023002"/>
    </source>
</evidence>
<evidence type="ECO:0000256" key="15">
    <source>
        <dbReference type="ARBA" id="ARBA00061216"/>
    </source>
</evidence>
<dbReference type="PIRSF" id="PIRSF036506">
    <property type="entry name" value="Bifun_polymyxin_resist_ArnA"/>
    <property type="match status" value="1"/>
</dbReference>
<feature type="active site" description="Proton acceptor; for decarboxylase activity" evidence="17">
    <location>
        <position position="434"/>
    </location>
</feature>
<dbReference type="FunFam" id="3.40.50.720:FF:000197">
    <property type="entry name" value="Bifunctional polymyxin resistance protein ArnA"/>
    <property type="match status" value="1"/>
</dbReference>
<feature type="domain" description="Formyl transferase C-terminal" evidence="20">
    <location>
        <begin position="202"/>
        <end position="283"/>
    </location>
</feature>
<feature type="site" description="Raises pKa of active site His" evidence="17">
    <location>
        <position position="140"/>
    </location>
</feature>
<feature type="binding site" evidence="17">
    <location>
        <begin position="526"/>
        <end position="535"/>
    </location>
    <ligand>
        <name>UDP-alpha-D-glucuronate</name>
        <dbReference type="ChEBI" id="CHEBI:58052"/>
    </ligand>
</feature>
<feature type="domain" description="NAD-dependent epimerase/dehydratase" evidence="19">
    <location>
        <begin position="318"/>
        <end position="566"/>
    </location>
</feature>
<evidence type="ECO:0000256" key="1">
    <source>
        <dbReference type="ARBA" id="ARBA00004756"/>
    </source>
</evidence>
<dbReference type="GO" id="GO:0016020">
    <property type="term" value="C:membrane"/>
    <property type="evidence" value="ECO:0007669"/>
    <property type="project" value="GOC"/>
</dbReference>
<keyword evidence="3 17" id="KW-0441">Lipid A biosynthesis</keyword>
<dbReference type="RefSeq" id="WP_149616914.1">
    <property type="nucleotide sequence ID" value="NZ_CAWPFF010000064.1"/>
</dbReference>
<evidence type="ECO:0000256" key="11">
    <source>
        <dbReference type="ARBA" id="ARBA00059105"/>
    </source>
</evidence>
<dbReference type="InterPro" id="IPR036477">
    <property type="entry name" value="Formyl_transf_N_sf"/>
</dbReference>
<dbReference type="Gene3D" id="3.40.50.12230">
    <property type="match status" value="1"/>
</dbReference>
<dbReference type="SUPFAM" id="SSF53328">
    <property type="entry name" value="Formyltransferase"/>
    <property type="match status" value="1"/>
</dbReference>
<comment type="caution">
    <text evidence="17">Lacks conserved residue(s) required for the propagation of feature annotation.</text>
</comment>
<feature type="binding site" evidence="17">
    <location>
        <position position="114"/>
    </location>
    <ligand>
        <name>(6R)-10-formyltetrahydrofolate</name>
        <dbReference type="ChEBI" id="CHEBI:195366"/>
    </ligand>
</feature>
<feature type="binding site" evidence="17">
    <location>
        <position position="398"/>
    </location>
    <ligand>
        <name>UDP-alpha-D-glucuronate</name>
        <dbReference type="ChEBI" id="CHEBI:58052"/>
    </ligand>
</feature>
<feature type="binding site" evidence="17">
    <location>
        <position position="613"/>
    </location>
    <ligand>
        <name>UDP-alpha-D-glucuronate</name>
        <dbReference type="ChEBI" id="CHEBI:58052"/>
    </ligand>
</feature>
<dbReference type="UniPathway" id="UPA00032">
    <property type="reaction ID" value="UER00492"/>
</dbReference>
<comment type="function">
    <text evidence="11 17">Bifunctional enzyme that catalyzes the oxidative decarboxylation of UDP-glucuronic acid (UDP-GlcUA) to UDP-4-keto-arabinose (UDP-Ara4O) and the addition of a formyl group to UDP-4-amino-4-deoxy-L-arabinose (UDP-L-Ara4N) to form UDP-L-4-formamido-arabinose (UDP-L-Ara4FN). The modified arabinose is attached to lipid A and is required for resistance to polymyxin and cationic antimicrobial peptides.</text>
</comment>
<comment type="catalytic activity">
    <reaction evidence="17">
        <text>UDP-4-amino-4-deoxy-beta-L-arabinose + (6R)-10-formyltetrahydrofolate = UDP-4-deoxy-4-formamido-beta-L-arabinose + (6S)-5,6,7,8-tetrahydrofolate + H(+)</text>
        <dbReference type="Rhea" id="RHEA:24706"/>
        <dbReference type="ChEBI" id="CHEBI:15378"/>
        <dbReference type="ChEBI" id="CHEBI:57453"/>
        <dbReference type="ChEBI" id="CHEBI:58708"/>
        <dbReference type="ChEBI" id="CHEBI:58709"/>
        <dbReference type="ChEBI" id="CHEBI:195366"/>
        <dbReference type="EC" id="2.1.2.13"/>
    </reaction>
</comment>
<protein>
    <recommendedName>
        <fullName evidence="17">Bifunctional polymyxin resistance protein ArnA</fullName>
    </recommendedName>
    <domain>
        <recommendedName>
            <fullName evidence="17">UDP-4-amino-4-deoxy-L-arabinose formyltransferase</fullName>
            <ecNumber evidence="17">2.1.2.13</ecNumber>
        </recommendedName>
        <alternativeName>
            <fullName evidence="17">ArnAFT</fullName>
        </alternativeName>
        <alternativeName>
            <fullName evidence="17">UDP-L-Ara4N formyltransferase</fullName>
        </alternativeName>
    </domain>
    <domain>
        <recommendedName>
            <fullName evidence="17">UDP-glucuronic acid oxidase, UDP-4-keto-hexauronic acid decarboxylating</fullName>
            <ecNumber evidence="17">1.1.1.305</ecNumber>
        </recommendedName>
        <alternativeName>
            <fullName evidence="17">ArnADH</fullName>
        </alternativeName>
        <alternativeName>
            <fullName evidence="17">UDP-GlcUA decarboxylase</fullName>
        </alternativeName>
        <alternativeName>
            <fullName evidence="17">UDP-glucuronic acid dehydrogenase</fullName>
        </alternativeName>
    </domain>
</protein>
<dbReference type="STRING" id="880156.AM629_03335"/>
<dbReference type="GO" id="GO:0099619">
    <property type="term" value="F:UDP-4-amino-4-deoxy-L-arabinose formyltransferase activity"/>
    <property type="evidence" value="ECO:0007669"/>
    <property type="project" value="UniProtKB-EC"/>
</dbReference>